<keyword evidence="2" id="KW-1185">Reference proteome</keyword>
<dbReference type="AlphaFoldDB" id="A0AAD7P2L9"/>
<dbReference type="Proteomes" id="UP001215280">
    <property type="component" value="Unassembled WGS sequence"/>
</dbReference>
<accession>A0AAD7P2L9</accession>
<protein>
    <submittedName>
        <fullName evidence="1">Uncharacterized protein</fullName>
    </submittedName>
</protein>
<reference evidence="1" key="1">
    <citation type="submission" date="2023-03" db="EMBL/GenBank/DDBJ databases">
        <title>Massive genome expansion in bonnet fungi (Mycena s.s.) driven by repeated elements and novel gene families across ecological guilds.</title>
        <authorList>
            <consortium name="Lawrence Berkeley National Laboratory"/>
            <person name="Harder C.B."/>
            <person name="Miyauchi S."/>
            <person name="Viragh M."/>
            <person name="Kuo A."/>
            <person name="Thoen E."/>
            <person name="Andreopoulos B."/>
            <person name="Lu D."/>
            <person name="Skrede I."/>
            <person name="Drula E."/>
            <person name="Henrissat B."/>
            <person name="Morin E."/>
            <person name="Kohler A."/>
            <person name="Barry K."/>
            <person name="LaButti K."/>
            <person name="Morin E."/>
            <person name="Salamov A."/>
            <person name="Lipzen A."/>
            <person name="Mereny Z."/>
            <person name="Hegedus B."/>
            <person name="Baldrian P."/>
            <person name="Stursova M."/>
            <person name="Weitz H."/>
            <person name="Taylor A."/>
            <person name="Grigoriev I.V."/>
            <person name="Nagy L.G."/>
            <person name="Martin F."/>
            <person name="Kauserud H."/>
        </authorList>
    </citation>
    <scope>NUCLEOTIDE SEQUENCE</scope>
    <source>
        <strain evidence="1">CBHHK188m</strain>
    </source>
</reference>
<proteinExistence type="predicted"/>
<evidence type="ECO:0000313" key="1">
    <source>
        <dbReference type="EMBL" id="KAJ7785370.1"/>
    </source>
</evidence>
<sequence>MAFFEYVSPPSSLKYSPSYFTSLTFLRAASLDYPSIASTSIIEHWCFSNEVPTTASGTLIQPGELIPRVQDLLPISREMQQAFAAGYRSVDVVLNHAGHRTGLCYHFSKIRLLIAINNHHAAVLAAGALYQHVITSNLLSSADAERFGNSRITTPISGFQVTDFPLWKLGCLLGEAWLEEDVVNALLELLYFHNAMNSNDDPSFIILPTSFSNDLQFLFGQTPRLYSSNFDLIRRRLRALPSATVSWIICESNHYSGYRYGTNSPHLRLGDSMGRLARADDLPSFTWLTPRPY</sequence>
<organism evidence="1 2">
    <name type="scientific">Mycena maculata</name>
    <dbReference type="NCBI Taxonomy" id="230809"/>
    <lineage>
        <taxon>Eukaryota</taxon>
        <taxon>Fungi</taxon>
        <taxon>Dikarya</taxon>
        <taxon>Basidiomycota</taxon>
        <taxon>Agaricomycotina</taxon>
        <taxon>Agaricomycetes</taxon>
        <taxon>Agaricomycetidae</taxon>
        <taxon>Agaricales</taxon>
        <taxon>Marasmiineae</taxon>
        <taxon>Mycenaceae</taxon>
        <taxon>Mycena</taxon>
    </lineage>
</organism>
<name>A0AAD7P2L9_9AGAR</name>
<comment type="caution">
    <text evidence="1">The sequence shown here is derived from an EMBL/GenBank/DDBJ whole genome shotgun (WGS) entry which is preliminary data.</text>
</comment>
<evidence type="ECO:0000313" key="2">
    <source>
        <dbReference type="Proteomes" id="UP001215280"/>
    </source>
</evidence>
<gene>
    <name evidence="1" type="ORF">DFH07DRAFT_726414</name>
</gene>
<dbReference type="EMBL" id="JARJLG010000001">
    <property type="protein sequence ID" value="KAJ7785370.1"/>
    <property type="molecule type" value="Genomic_DNA"/>
</dbReference>